<dbReference type="RefSeq" id="WP_267537483.1">
    <property type="nucleotide sequence ID" value="NZ_JAPNKA010000001.1"/>
</dbReference>
<dbReference type="EMBL" id="JAPNKA010000001">
    <property type="protein sequence ID" value="MCY1078718.1"/>
    <property type="molecule type" value="Genomic_DNA"/>
</dbReference>
<evidence type="ECO:0000313" key="2">
    <source>
        <dbReference type="EMBL" id="MCY1078718.1"/>
    </source>
</evidence>
<feature type="chain" id="PRO_5045803250" description="DUF4402 domain-containing protein" evidence="1">
    <location>
        <begin position="22"/>
        <end position="182"/>
    </location>
</feature>
<evidence type="ECO:0008006" key="4">
    <source>
        <dbReference type="Google" id="ProtNLM"/>
    </source>
</evidence>
<proteinExistence type="predicted"/>
<comment type="caution">
    <text evidence="2">The sequence shown here is derived from an EMBL/GenBank/DDBJ whole genome shotgun (WGS) entry which is preliminary data.</text>
</comment>
<keyword evidence="1" id="KW-0732">Signal</keyword>
<evidence type="ECO:0000313" key="3">
    <source>
        <dbReference type="Proteomes" id="UP001207654"/>
    </source>
</evidence>
<keyword evidence="3" id="KW-1185">Reference proteome</keyword>
<sequence length="182" mass="18505">MNRVASGLLVCGLVLAGNARAEAGDSAAPAHRHQFSLYLRGTGMVYLSDARTMGGAGGGIGVRDTVDDRYIFQADVSTLGLLGRVLAVRAGAGMQWGTGTWRPAALLSLTALTGDRLTFLTTAHPTPINRPAVSLGVSAAPARFSLGATQLSLLELGVGVGPELPGAGLALHVGLVEVSASF</sequence>
<evidence type="ECO:0000256" key="1">
    <source>
        <dbReference type="SAM" id="SignalP"/>
    </source>
</evidence>
<reference evidence="2 3" key="1">
    <citation type="submission" date="2022-11" db="EMBL/GenBank/DDBJ databases">
        <title>Minimal conservation of predation-associated metabolite biosynthetic gene clusters underscores biosynthetic potential of Myxococcota including descriptions for ten novel species: Archangium lansinium sp. nov., Myxococcus landrumus sp. nov., Nannocystis bai.</title>
        <authorList>
            <person name="Ahearne A."/>
            <person name="Stevens C."/>
            <person name="Phillips K."/>
        </authorList>
    </citation>
    <scope>NUCLEOTIDE SEQUENCE [LARGE SCALE GENOMIC DNA]</scope>
    <source>
        <strain evidence="2 3">MIWBW</strain>
    </source>
</reference>
<accession>A0ABT4AAM4</accession>
<protein>
    <recommendedName>
        <fullName evidence="4">DUF4402 domain-containing protein</fullName>
    </recommendedName>
</protein>
<gene>
    <name evidence="2" type="ORF">OV287_30060</name>
</gene>
<feature type="signal peptide" evidence="1">
    <location>
        <begin position="1"/>
        <end position="21"/>
    </location>
</feature>
<dbReference type="Proteomes" id="UP001207654">
    <property type="component" value="Unassembled WGS sequence"/>
</dbReference>
<organism evidence="2 3">
    <name type="scientific">Archangium lansingense</name>
    <dbReference type="NCBI Taxonomy" id="2995310"/>
    <lineage>
        <taxon>Bacteria</taxon>
        <taxon>Pseudomonadati</taxon>
        <taxon>Myxococcota</taxon>
        <taxon>Myxococcia</taxon>
        <taxon>Myxococcales</taxon>
        <taxon>Cystobacterineae</taxon>
        <taxon>Archangiaceae</taxon>
        <taxon>Archangium</taxon>
    </lineage>
</organism>
<name>A0ABT4AAM4_9BACT</name>